<dbReference type="AlphaFoldDB" id="A0AAX4P816"/>
<feature type="compositionally biased region" description="Basic and acidic residues" evidence="1">
    <location>
        <begin position="24"/>
        <end position="48"/>
    </location>
</feature>
<gene>
    <name evidence="2" type="ORF">HKI87_05g38750</name>
</gene>
<dbReference type="Proteomes" id="UP001472866">
    <property type="component" value="Chromosome 05"/>
</dbReference>
<evidence type="ECO:0000313" key="2">
    <source>
        <dbReference type="EMBL" id="WZN62339.1"/>
    </source>
</evidence>
<feature type="compositionally biased region" description="Basic and acidic residues" evidence="1">
    <location>
        <begin position="93"/>
        <end position="102"/>
    </location>
</feature>
<reference evidence="2 3" key="1">
    <citation type="submission" date="2024-03" db="EMBL/GenBank/DDBJ databases">
        <title>Complete genome sequence of the green alga Chloropicon roscoffensis RCC1871.</title>
        <authorList>
            <person name="Lemieux C."/>
            <person name="Pombert J.-F."/>
            <person name="Otis C."/>
            <person name="Turmel M."/>
        </authorList>
    </citation>
    <scope>NUCLEOTIDE SEQUENCE [LARGE SCALE GENOMIC DNA]</scope>
    <source>
        <strain evidence="2 3">RCC1871</strain>
    </source>
</reference>
<evidence type="ECO:0000313" key="3">
    <source>
        <dbReference type="Proteomes" id="UP001472866"/>
    </source>
</evidence>
<dbReference type="EMBL" id="CP151505">
    <property type="protein sequence ID" value="WZN62339.1"/>
    <property type="molecule type" value="Genomic_DNA"/>
</dbReference>
<keyword evidence="3" id="KW-1185">Reference proteome</keyword>
<proteinExistence type="predicted"/>
<feature type="region of interest" description="Disordered" evidence="1">
    <location>
        <begin position="93"/>
        <end position="129"/>
    </location>
</feature>
<organism evidence="2 3">
    <name type="scientific">Chloropicon roscoffensis</name>
    <dbReference type="NCBI Taxonomy" id="1461544"/>
    <lineage>
        <taxon>Eukaryota</taxon>
        <taxon>Viridiplantae</taxon>
        <taxon>Chlorophyta</taxon>
        <taxon>Chloropicophyceae</taxon>
        <taxon>Chloropicales</taxon>
        <taxon>Chloropicaceae</taxon>
        <taxon>Chloropicon</taxon>
    </lineage>
</organism>
<sequence length="310" mass="34468">MSPPGSSTVGEGGGGRDDDDDDEGRGTAYEELRRENMRRNRDRMEKLGVRSLVPKSPKKAKRKWERARHEGPVRQSARLRHVPPVTYELPRDYLEYDGEGGRRGKRRVVPRPPGEAKKVKVAPPPPSPDSCRALAIDKAGWSDPNLVGTLLTPTNGLGPKAFVMARLKGPDGAGRLSPPRFSKYSGIQEWANAVCLFVNVSSKGGQLAYNNLFLDDYGRMTWFAQRFHVEETPVVQRLIRLTSAKAEKGDEVPDPVLLFCRREGEPYVFGGKLSLSEFDPDARPLKFVWTLVGADGLRASEEFLEIVEGN</sequence>
<feature type="compositionally biased region" description="Basic residues" evidence="1">
    <location>
        <begin position="56"/>
        <end position="66"/>
    </location>
</feature>
<protein>
    <submittedName>
        <fullName evidence="2">Uncharacterized protein</fullName>
    </submittedName>
</protein>
<accession>A0AAX4P816</accession>
<feature type="region of interest" description="Disordered" evidence="1">
    <location>
        <begin position="1"/>
        <end position="76"/>
    </location>
</feature>
<name>A0AAX4P816_9CHLO</name>
<evidence type="ECO:0000256" key="1">
    <source>
        <dbReference type="SAM" id="MobiDB-lite"/>
    </source>
</evidence>